<evidence type="ECO:0000259" key="1">
    <source>
        <dbReference type="Pfam" id="PF13518"/>
    </source>
</evidence>
<dbReference type="AlphaFoldDB" id="A0A1H7PTJ6"/>
<evidence type="ECO:0000313" key="3">
    <source>
        <dbReference type="Proteomes" id="UP000186015"/>
    </source>
</evidence>
<dbReference type="GO" id="GO:0043565">
    <property type="term" value="F:sequence-specific DNA binding"/>
    <property type="evidence" value="ECO:0007669"/>
    <property type="project" value="InterPro"/>
</dbReference>
<evidence type="ECO:0000313" key="2">
    <source>
        <dbReference type="EMBL" id="SEL38929.1"/>
    </source>
</evidence>
<dbReference type="Proteomes" id="UP000186015">
    <property type="component" value="Unassembled WGS sequence"/>
</dbReference>
<name>A0A1H7PTJ6_RUMAL</name>
<dbReference type="Pfam" id="PF13518">
    <property type="entry name" value="HTH_28"/>
    <property type="match status" value="1"/>
</dbReference>
<dbReference type="SUPFAM" id="SSF48295">
    <property type="entry name" value="TrpR-like"/>
    <property type="match status" value="1"/>
</dbReference>
<proteinExistence type="predicted"/>
<accession>A0A1H7PTJ6</accession>
<dbReference type="EMBL" id="FOAT01000025">
    <property type="protein sequence ID" value="SEL38929.1"/>
    <property type="molecule type" value="Genomic_DNA"/>
</dbReference>
<dbReference type="Gene3D" id="1.10.10.10">
    <property type="entry name" value="Winged helix-like DNA-binding domain superfamily/Winged helix DNA-binding domain"/>
    <property type="match status" value="1"/>
</dbReference>
<dbReference type="InterPro" id="IPR036388">
    <property type="entry name" value="WH-like_DNA-bd_sf"/>
</dbReference>
<protein>
    <submittedName>
        <fullName evidence="2">Transposase</fullName>
    </submittedName>
</protein>
<feature type="domain" description="Insertion element IS150 protein InsJ-like helix-turn-helix" evidence="1">
    <location>
        <begin position="38"/>
        <end position="78"/>
    </location>
</feature>
<reference evidence="2 3" key="1">
    <citation type="submission" date="2016-10" db="EMBL/GenBank/DDBJ databases">
        <authorList>
            <person name="de Groot N.N."/>
        </authorList>
    </citation>
    <scope>NUCLEOTIDE SEQUENCE [LARGE SCALE GENOMIC DNA]</scope>
    <source>
        <strain evidence="2 3">KH2T6</strain>
    </source>
</reference>
<dbReference type="InterPro" id="IPR055247">
    <property type="entry name" value="InsJ-like_HTH"/>
</dbReference>
<sequence length="88" mass="10480">MIANKYGINFSYFRKLVILFQDALETRKSNKKYTAETKLAAVKEYLEGKGSLIEICKKYHITYDSILIRWIKCYNSGKEFKERTRSKR</sequence>
<dbReference type="InterPro" id="IPR010921">
    <property type="entry name" value="Trp_repressor/repl_initiator"/>
</dbReference>
<dbReference type="RefSeq" id="WP_081350597.1">
    <property type="nucleotide sequence ID" value="NZ_FOAT01000025.1"/>
</dbReference>
<organism evidence="2 3">
    <name type="scientific">Ruminococcus albus</name>
    <dbReference type="NCBI Taxonomy" id="1264"/>
    <lineage>
        <taxon>Bacteria</taxon>
        <taxon>Bacillati</taxon>
        <taxon>Bacillota</taxon>
        <taxon>Clostridia</taxon>
        <taxon>Eubacteriales</taxon>
        <taxon>Oscillospiraceae</taxon>
        <taxon>Ruminococcus</taxon>
    </lineage>
</organism>
<gene>
    <name evidence="2" type="ORF">SAMN05216469_1254</name>
</gene>